<dbReference type="InterPro" id="IPR018221">
    <property type="entry name" value="Glyco_hydro_9_His_AS"/>
</dbReference>
<organism evidence="6">
    <name type="scientific">uncultured organism</name>
    <dbReference type="NCBI Taxonomy" id="155900"/>
    <lineage>
        <taxon>unclassified sequences</taxon>
        <taxon>environmental samples</taxon>
    </lineage>
</organism>
<proteinExistence type="predicted"/>
<feature type="non-terminal residue" evidence="6">
    <location>
        <position position="1"/>
    </location>
</feature>
<dbReference type="Pfam" id="PF00759">
    <property type="entry name" value="Glyco_hydro_9"/>
    <property type="match status" value="1"/>
</dbReference>
<feature type="non-terminal residue" evidence="6">
    <location>
        <position position="406"/>
    </location>
</feature>
<dbReference type="GO" id="GO:0004553">
    <property type="term" value="F:hydrolase activity, hydrolyzing O-glycosyl compounds"/>
    <property type="evidence" value="ECO:0007669"/>
    <property type="project" value="InterPro"/>
</dbReference>
<dbReference type="InterPro" id="IPR012341">
    <property type="entry name" value="6hp_glycosidase-like_sf"/>
</dbReference>
<keyword evidence="3" id="KW-0326">Glycosidase</keyword>
<dbReference type="EMBL" id="JQ405615">
    <property type="protein sequence ID" value="AFI43960.1"/>
    <property type="molecule type" value="Genomic_DNA"/>
</dbReference>
<accession>I1VGW2</accession>
<feature type="domain" description="Glycoside hydrolase family 9" evidence="5">
    <location>
        <begin position="1"/>
        <end position="405"/>
    </location>
</feature>
<dbReference type="PROSITE" id="PS00698">
    <property type="entry name" value="GH9_3"/>
    <property type="match status" value="1"/>
</dbReference>
<evidence type="ECO:0000256" key="4">
    <source>
        <dbReference type="ARBA" id="ARBA00023326"/>
    </source>
</evidence>
<name>I1VGW2_9ZZZZ</name>
<dbReference type="GO" id="GO:0000272">
    <property type="term" value="P:polysaccharide catabolic process"/>
    <property type="evidence" value="ECO:0007669"/>
    <property type="project" value="UniProtKB-KW"/>
</dbReference>
<dbReference type="PANTHER" id="PTHR22298">
    <property type="entry name" value="ENDO-1,4-BETA-GLUCANASE"/>
    <property type="match status" value="1"/>
</dbReference>
<keyword evidence="2" id="KW-0119">Carbohydrate metabolism</keyword>
<evidence type="ECO:0000256" key="3">
    <source>
        <dbReference type="ARBA" id="ARBA00023295"/>
    </source>
</evidence>
<keyword evidence="4" id="KW-0624">Polysaccharide degradation</keyword>
<evidence type="ECO:0000256" key="1">
    <source>
        <dbReference type="ARBA" id="ARBA00022801"/>
    </source>
</evidence>
<dbReference type="InterPro" id="IPR033126">
    <property type="entry name" value="Glyco_hydro_9_Asp/Glu_AS"/>
</dbReference>
<dbReference type="AlphaFoldDB" id="I1VGW2"/>
<evidence type="ECO:0000259" key="5">
    <source>
        <dbReference type="Pfam" id="PF00759"/>
    </source>
</evidence>
<reference evidence="6" key="1">
    <citation type="submission" date="2012-01" db="EMBL/GenBank/DDBJ databases">
        <title>Recovering genes of Glycosyl Hydrolase Family 9 Cellulase from soil metagenomic DNA samples with CODEHOP Primers.</title>
        <authorList>
            <person name="Wang Q.Y."/>
            <person name="Xiong X.L."/>
            <person name="Jin P."/>
        </authorList>
    </citation>
    <scope>NUCLEOTIDE SEQUENCE</scope>
</reference>
<sequence length="406" mass="44574">DVTGGWYDAGDYGKYIVNGGITVWTLLDLVERAQMRGAVASTVLLRAGALNIPATGSGLPDFVDELLWELDFFERMQRADGMVYHMVNGPDWSPWGYPHEDPQQRWVYGVGTAATSNFAAVMARAHRVFVGLPGQAERAGRYLTAAQAAWAAAKSNPAVFPNVWELAYRNQTLEDERFWAAAELYLVTFATEYRDVIAGQDLRQPLWWCSWGDTACLGTHSLATDADSRNEFATAAKLAVTEAADGLVQNMSGGGFRIPLLVGDYVWGSNGMVLNFALTLARAHDLTGDARYSTALFDVLAYLLGRNALSKSFVSGYGSNPLHNPHHRVFSYQHSSYSDLHQDDLMPTVPPGFVSGGPDPKLEDDYMKAAFPAGAAYPQLAYRDHIDAFSANEVTINWNAPLVWMA</sequence>
<dbReference type="SUPFAM" id="SSF48208">
    <property type="entry name" value="Six-hairpin glycosidases"/>
    <property type="match status" value="1"/>
</dbReference>
<evidence type="ECO:0000313" key="6">
    <source>
        <dbReference type="EMBL" id="AFI43960.1"/>
    </source>
</evidence>
<dbReference type="InterPro" id="IPR008928">
    <property type="entry name" value="6-hairpin_glycosidase_sf"/>
</dbReference>
<dbReference type="Gene3D" id="1.50.10.10">
    <property type="match status" value="1"/>
</dbReference>
<evidence type="ECO:0000256" key="2">
    <source>
        <dbReference type="ARBA" id="ARBA00023277"/>
    </source>
</evidence>
<dbReference type="PROSITE" id="PS00592">
    <property type="entry name" value="GH9_2"/>
    <property type="match status" value="1"/>
</dbReference>
<protein>
    <submittedName>
        <fullName evidence="6">Glycoside hydrolase family 9 cellulase</fullName>
    </submittedName>
</protein>
<dbReference type="InterPro" id="IPR001701">
    <property type="entry name" value="Glyco_hydro_9"/>
</dbReference>
<keyword evidence="1 6" id="KW-0378">Hydrolase</keyword>